<keyword evidence="5" id="KW-0862">Zinc</keyword>
<sequence>MKKRLLSAMMLALPMLAIAQQRETGPTVLKDKKGIVQAMEFPESDESKSMSDQDFMKQYLKVTADDGFEKAKDKQRSTEFTDDHFDQFYKGVKVDRAGYNFHYKNGKLFYAHGHFVKLENLDVTPAITPTRAKELFSEYKKIPANEISNFIHELLVKEITSSDSAAYLVYKISLYSNSLSNDEIGFVDAKTGHVLTVEPRFSHALSTSTETGTKPRNRPIPKTTFSHALPPASGTFATRYSGSRTASAFDDVSITPRFRLFDNTRGATIHTWNLQGSTNFTTRIELRDNDNNWTTAEHGGNENDMGLDVHWGLQRIYDRLNTAHAVNSFDDPVSGAGFPIDAHIRFGTVANDRDNAFWDGLNQVLLFGDGAIIFNPVASVDVVAHEYGHGITNFQIGWGNTGDQGSFNEGLSDIWGAMMQHRITGGNIWQIAEQITTVNSCLRDLGNTNSANVRQPIANTYAGAQYNTNSGNPDIDKYVRSGVLSHWAFLLANGGSGTNDVGGFYNVYGVGMDLLENLIVRAVFGNFLDNTTTYAQVRTGMVNAARALCGNQNGVLVQQVENAWKAVNVGTATQSSISGVDHICPSSTFSVANLPQGSTVAWSSSNTSAVTINSSGVATRVGSFHGSVTLTATVSGGCGTLVLTKTISVGKPIATNISISAPNNCAGTSQLVVATMTGNPTSSVWSITSGNASNASLSDFGNGSASFYTNVPDCYGLTLNMSNSCGSASAGTTICIDNCSARYTVFPNPAKDQLSIQFEHYETTASMPDQISLFSEKTQEAVYSIKSDGIHSKVGSDGVFKIDVSSLPRGTYYLHVTYSKNGEKTTDRTRVLLQ</sequence>
<dbReference type="Proteomes" id="UP001264980">
    <property type="component" value="Unassembled WGS sequence"/>
</dbReference>
<evidence type="ECO:0000259" key="10">
    <source>
        <dbReference type="Pfam" id="PF02868"/>
    </source>
</evidence>
<keyword evidence="13" id="KW-1185">Reference proteome</keyword>
<dbReference type="InterPro" id="IPR001570">
    <property type="entry name" value="Peptidase_M4_C_domain"/>
</dbReference>
<dbReference type="InterPro" id="IPR013856">
    <property type="entry name" value="Peptidase_M4_domain"/>
</dbReference>
<dbReference type="RefSeq" id="WP_309981861.1">
    <property type="nucleotide sequence ID" value="NZ_JAVDTI010000002.1"/>
</dbReference>
<evidence type="ECO:0000256" key="3">
    <source>
        <dbReference type="ARBA" id="ARBA00022723"/>
    </source>
</evidence>
<keyword evidence="6 12" id="KW-0482">Metalloprotease</keyword>
<dbReference type="InterPro" id="IPR027268">
    <property type="entry name" value="Peptidase_M4/M1_CTD_sf"/>
</dbReference>
<evidence type="ECO:0000313" key="13">
    <source>
        <dbReference type="Proteomes" id="UP001264980"/>
    </source>
</evidence>
<feature type="domain" description="Peptidase M4 C-terminal" evidence="10">
    <location>
        <begin position="402"/>
        <end position="569"/>
    </location>
</feature>
<feature type="signal peptide" evidence="8">
    <location>
        <begin position="1"/>
        <end position="19"/>
    </location>
</feature>
<dbReference type="PRINTS" id="PR00730">
    <property type="entry name" value="THERMOLYSIN"/>
</dbReference>
<dbReference type="Pfam" id="PF18962">
    <property type="entry name" value="Por_Secre_tail"/>
    <property type="match status" value="1"/>
</dbReference>
<comment type="caution">
    <text evidence="12">The sequence shown here is derived from an EMBL/GenBank/DDBJ whole genome shotgun (WGS) entry which is preliminary data.</text>
</comment>
<reference evidence="12 13" key="1">
    <citation type="submission" date="2023-07" db="EMBL/GenBank/DDBJ databases">
        <title>Sorghum-associated microbial communities from plants grown in Nebraska, USA.</title>
        <authorList>
            <person name="Schachtman D."/>
        </authorList>
    </citation>
    <scope>NUCLEOTIDE SEQUENCE [LARGE SCALE GENOMIC DNA]</scope>
    <source>
        <strain evidence="12 13">BE57</strain>
    </source>
</reference>
<dbReference type="EMBL" id="JAVDTI010000002">
    <property type="protein sequence ID" value="MDR6804571.1"/>
    <property type="molecule type" value="Genomic_DNA"/>
</dbReference>
<evidence type="ECO:0000256" key="2">
    <source>
        <dbReference type="ARBA" id="ARBA00022670"/>
    </source>
</evidence>
<keyword evidence="2" id="KW-0645">Protease</keyword>
<dbReference type="Pfam" id="PF02868">
    <property type="entry name" value="Peptidase_M4_C"/>
    <property type="match status" value="1"/>
</dbReference>
<evidence type="ECO:0000256" key="1">
    <source>
        <dbReference type="ARBA" id="ARBA00009388"/>
    </source>
</evidence>
<evidence type="ECO:0000259" key="11">
    <source>
        <dbReference type="Pfam" id="PF18962"/>
    </source>
</evidence>
<evidence type="ECO:0000256" key="5">
    <source>
        <dbReference type="ARBA" id="ARBA00022833"/>
    </source>
</evidence>
<protein>
    <submittedName>
        <fullName evidence="12">Zn-dependent metalloprotease</fullName>
    </submittedName>
</protein>
<accession>A0ABU1QTS5</accession>
<dbReference type="PANTHER" id="PTHR33794:SF1">
    <property type="entry name" value="BACILLOLYSIN"/>
    <property type="match status" value="1"/>
</dbReference>
<name>A0ABU1QTS5_9BACT</name>
<evidence type="ECO:0000313" key="12">
    <source>
        <dbReference type="EMBL" id="MDR6804571.1"/>
    </source>
</evidence>
<feature type="domain" description="Peptidase M4" evidence="9">
    <location>
        <begin position="255"/>
        <end position="393"/>
    </location>
</feature>
<feature type="chain" id="PRO_5045999708" evidence="8">
    <location>
        <begin position="20"/>
        <end position="834"/>
    </location>
</feature>
<feature type="domain" description="Secretion system C-terminal sorting" evidence="11">
    <location>
        <begin position="745"/>
        <end position="821"/>
    </location>
</feature>
<keyword evidence="3" id="KW-0479">Metal-binding</keyword>
<organism evidence="12 13">
    <name type="scientific">Dyadobacter fermentans</name>
    <dbReference type="NCBI Taxonomy" id="94254"/>
    <lineage>
        <taxon>Bacteria</taxon>
        <taxon>Pseudomonadati</taxon>
        <taxon>Bacteroidota</taxon>
        <taxon>Cytophagia</taxon>
        <taxon>Cytophagales</taxon>
        <taxon>Spirosomataceae</taxon>
        <taxon>Dyadobacter</taxon>
    </lineage>
</organism>
<dbReference type="InterPro" id="IPR008964">
    <property type="entry name" value="Invasin/intimin_cell_adhesion"/>
</dbReference>
<dbReference type="Gene3D" id="1.10.390.10">
    <property type="entry name" value="Neutral Protease Domain 2"/>
    <property type="match status" value="1"/>
</dbReference>
<dbReference type="Gene3D" id="3.10.170.10">
    <property type="match status" value="1"/>
</dbReference>
<gene>
    <name evidence="12" type="ORF">J2W84_001617</name>
</gene>
<proteinExistence type="inferred from homology"/>
<dbReference type="PANTHER" id="PTHR33794">
    <property type="entry name" value="BACILLOLYSIN"/>
    <property type="match status" value="1"/>
</dbReference>
<feature type="region of interest" description="Disordered" evidence="7">
    <location>
        <begin position="205"/>
        <end position="228"/>
    </location>
</feature>
<keyword evidence="4" id="KW-0378">Hydrolase</keyword>
<dbReference type="Gene3D" id="3.10.450.490">
    <property type="match status" value="1"/>
</dbReference>
<dbReference type="SUPFAM" id="SSF55486">
    <property type="entry name" value="Metalloproteases ('zincins'), catalytic domain"/>
    <property type="match status" value="1"/>
</dbReference>
<evidence type="ECO:0000259" key="9">
    <source>
        <dbReference type="Pfam" id="PF01447"/>
    </source>
</evidence>
<evidence type="ECO:0000256" key="4">
    <source>
        <dbReference type="ARBA" id="ARBA00022801"/>
    </source>
</evidence>
<evidence type="ECO:0000256" key="8">
    <source>
        <dbReference type="SAM" id="SignalP"/>
    </source>
</evidence>
<dbReference type="InterPro" id="IPR026444">
    <property type="entry name" value="Secre_tail"/>
</dbReference>
<dbReference type="GO" id="GO:0008237">
    <property type="term" value="F:metallopeptidase activity"/>
    <property type="evidence" value="ECO:0007669"/>
    <property type="project" value="UniProtKB-KW"/>
</dbReference>
<dbReference type="Pfam" id="PF01447">
    <property type="entry name" value="Peptidase_M4"/>
    <property type="match status" value="1"/>
</dbReference>
<dbReference type="InterPro" id="IPR023612">
    <property type="entry name" value="Peptidase_M4"/>
</dbReference>
<dbReference type="InterPro" id="IPR050728">
    <property type="entry name" value="Zinc_Metalloprotease_M4"/>
</dbReference>
<keyword evidence="8" id="KW-0732">Signal</keyword>
<dbReference type="Gene3D" id="2.60.40.1080">
    <property type="match status" value="1"/>
</dbReference>
<dbReference type="SUPFAM" id="SSF49373">
    <property type="entry name" value="Invasin/intimin cell-adhesion fragments"/>
    <property type="match status" value="1"/>
</dbReference>
<evidence type="ECO:0000256" key="6">
    <source>
        <dbReference type="ARBA" id="ARBA00023049"/>
    </source>
</evidence>
<feature type="compositionally biased region" description="Polar residues" evidence="7">
    <location>
        <begin position="205"/>
        <end position="214"/>
    </location>
</feature>
<comment type="similarity">
    <text evidence="1">Belongs to the peptidase M4 family.</text>
</comment>
<evidence type="ECO:0000256" key="7">
    <source>
        <dbReference type="SAM" id="MobiDB-lite"/>
    </source>
</evidence>